<dbReference type="Proteomes" id="UP000176923">
    <property type="component" value="Unassembled WGS sequence"/>
</dbReference>
<proteinExistence type="predicted"/>
<sequence>MLQKKQIQKELEILYKVAQSVHSLEIGELLEELAHIVDEISQADSILIYILDPKKNELILRSSKNPHSNLLKKIKIKLGEGITGWVAQEKKMVVLSQNAYKDSRFKHFSSLPEDTFEAFLSVPIMNKKGILGVINVQHKKPHVHSVSEINLLSAIGKLVGGAVDNALLVEESLSLKEALEMRKIVEKAKGILMKRKNLSEDEAFKLIQKESMNSRKSIKEIAEIIILAQKIYT</sequence>
<dbReference type="InterPro" id="IPR036388">
    <property type="entry name" value="WH-like_DNA-bd_sf"/>
</dbReference>
<dbReference type="AlphaFoldDB" id="A0A1F5ZKB5"/>
<evidence type="ECO:0000313" key="4">
    <source>
        <dbReference type="EMBL" id="OGG12532.1"/>
    </source>
</evidence>
<dbReference type="STRING" id="1798382.A3D77_04265"/>
<reference evidence="4 5" key="1">
    <citation type="journal article" date="2016" name="Nat. Commun.">
        <title>Thousands of microbial genomes shed light on interconnected biogeochemical processes in an aquifer system.</title>
        <authorList>
            <person name="Anantharaman K."/>
            <person name="Brown C.T."/>
            <person name="Hug L.A."/>
            <person name="Sharon I."/>
            <person name="Castelle C.J."/>
            <person name="Probst A.J."/>
            <person name="Thomas B.C."/>
            <person name="Singh A."/>
            <person name="Wilkins M.J."/>
            <person name="Karaoz U."/>
            <person name="Brodie E.L."/>
            <person name="Williams K.H."/>
            <person name="Hubbard S.S."/>
            <person name="Banfield J.F."/>
        </authorList>
    </citation>
    <scope>NUCLEOTIDE SEQUENCE [LARGE SCALE GENOMIC DNA]</scope>
</reference>
<dbReference type="Gene3D" id="3.30.450.40">
    <property type="match status" value="1"/>
</dbReference>
<dbReference type="InterPro" id="IPR003018">
    <property type="entry name" value="GAF"/>
</dbReference>
<comment type="caution">
    <text evidence="4">The sequence shown here is derived from an EMBL/GenBank/DDBJ whole genome shotgun (WGS) entry which is preliminary data.</text>
</comment>
<dbReference type="Pfam" id="PF13185">
    <property type="entry name" value="GAF_2"/>
    <property type="match status" value="1"/>
</dbReference>
<keyword evidence="2" id="KW-0804">Transcription</keyword>
<accession>A0A1F5ZKB5</accession>
<dbReference type="EMBL" id="MFJL01000044">
    <property type="protein sequence ID" value="OGG12532.1"/>
    <property type="molecule type" value="Genomic_DNA"/>
</dbReference>
<dbReference type="Gene3D" id="1.10.10.10">
    <property type="entry name" value="Winged helix-like DNA-binding domain superfamily/Winged helix DNA-binding domain"/>
    <property type="match status" value="1"/>
</dbReference>
<dbReference type="Pfam" id="PF03861">
    <property type="entry name" value="ANTAR"/>
    <property type="match status" value="1"/>
</dbReference>
<dbReference type="GO" id="GO:0003723">
    <property type="term" value="F:RNA binding"/>
    <property type="evidence" value="ECO:0007669"/>
    <property type="project" value="InterPro"/>
</dbReference>
<dbReference type="SMART" id="SM00065">
    <property type="entry name" value="GAF"/>
    <property type="match status" value="1"/>
</dbReference>
<organism evidence="4 5">
    <name type="scientific">Candidatus Gottesmanbacteria bacterium RIFCSPHIGHO2_02_FULL_39_11</name>
    <dbReference type="NCBI Taxonomy" id="1798382"/>
    <lineage>
        <taxon>Bacteria</taxon>
        <taxon>Candidatus Gottesmaniibacteriota</taxon>
    </lineage>
</organism>
<dbReference type="InterPro" id="IPR005561">
    <property type="entry name" value="ANTAR"/>
</dbReference>
<evidence type="ECO:0000256" key="1">
    <source>
        <dbReference type="ARBA" id="ARBA00023015"/>
    </source>
</evidence>
<keyword evidence="1" id="KW-0805">Transcription regulation</keyword>
<gene>
    <name evidence="4" type="ORF">A3D77_04265</name>
</gene>
<dbReference type="InterPro" id="IPR029016">
    <property type="entry name" value="GAF-like_dom_sf"/>
</dbReference>
<dbReference type="SMART" id="SM01012">
    <property type="entry name" value="ANTAR"/>
    <property type="match status" value="1"/>
</dbReference>
<evidence type="ECO:0000256" key="2">
    <source>
        <dbReference type="ARBA" id="ARBA00023163"/>
    </source>
</evidence>
<name>A0A1F5ZKB5_9BACT</name>
<evidence type="ECO:0000313" key="5">
    <source>
        <dbReference type="Proteomes" id="UP000176923"/>
    </source>
</evidence>
<protein>
    <recommendedName>
        <fullName evidence="3">ANTAR domain-containing protein</fullName>
    </recommendedName>
</protein>
<dbReference type="PROSITE" id="PS50921">
    <property type="entry name" value="ANTAR"/>
    <property type="match status" value="1"/>
</dbReference>
<feature type="domain" description="ANTAR" evidence="3">
    <location>
        <begin position="165"/>
        <end position="226"/>
    </location>
</feature>
<dbReference type="SUPFAM" id="SSF55781">
    <property type="entry name" value="GAF domain-like"/>
    <property type="match status" value="1"/>
</dbReference>
<evidence type="ECO:0000259" key="3">
    <source>
        <dbReference type="PROSITE" id="PS50921"/>
    </source>
</evidence>